<proteinExistence type="predicted"/>
<dbReference type="Proteomes" id="UP000253529">
    <property type="component" value="Unassembled WGS sequence"/>
</dbReference>
<protein>
    <recommendedName>
        <fullName evidence="1">DUF374 domain-containing protein</fullName>
    </recommendedName>
</protein>
<dbReference type="AlphaFoldDB" id="A0A366EYB1"/>
<evidence type="ECO:0000313" key="3">
    <source>
        <dbReference type="Proteomes" id="UP000253529"/>
    </source>
</evidence>
<accession>A0A366EYB1</accession>
<gene>
    <name evidence="2" type="ORF">DFR50_12727</name>
</gene>
<evidence type="ECO:0000259" key="1">
    <source>
        <dbReference type="Pfam" id="PF04028"/>
    </source>
</evidence>
<dbReference type="OrthoDB" id="9789797at2"/>
<sequence>MARRIGRSPFWQEAVGFLLAKYLRLVQVTSRFTTVPERLDDAVAGRTPVICAMWHGQHLMMTFAWPPAIDRMAALISRHEDAGAQAVALEHLGVTPVRGSGGPADRAYYKGGVPAMRELLRQLQSGASVALTADVPKRARVCGLGIVALAKLSGRPIVPTASVTSRRLQFDTWDRASLGLPFSRAVVVAGEAIVVPPDADDAAMEAARLAVQQGLDEVHARAYALVGAKDPGAHLRTV</sequence>
<organism evidence="2 3">
    <name type="scientific">Roseiarcus fermentans</name>
    <dbReference type="NCBI Taxonomy" id="1473586"/>
    <lineage>
        <taxon>Bacteria</taxon>
        <taxon>Pseudomonadati</taxon>
        <taxon>Pseudomonadota</taxon>
        <taxon>Alphaproteobacteria</taxon>
        <taxon>Hyphomicrobiales</taxon>
        <taxon>Roseiarcaceae</taxon>
        <taxon>Roseiarcus</taxon>
    </lineage>
</organism>
<evidence type="ECO:0000313" key="2">
    <source>
        <dbReference type="EMBL" id="RBP07382.1"/>
    </source>
</evidence>
<comment type="caution">
    <text evidence="2">The sequence shown here is derived from an EMBL/GenBank/DDBJ whole genome shotgun (WGS) entry which is preliminary data.</text>
</comment>
<dbReference type="RefSeq" id="WP_113891308.1">
    <property type="nucleotide sequence ID" value="NZ_QNRK01000027.1"/>
</dbReference>
<name>A0A366EYB1_9HYPH</name>
<feature type="domain" description="DUF374" evidence="1">
    <location>
        <begin position="70"/>
        <end position="139"/>
    </location>
</feature>
<dbReference type="EMBL" id="QNRK01000027">
    <property type="protein sequence ID" value="RBP07382.1"/>
    <property type="molecule type" value="Genomic_DNA"/>
</dbReference>
<reference evidence="2 3" key="1">
    <citation type="submission" date="2018-06" db="EMBL/GenBank/DDBJ databases">
        <title>Genomic Encyclopedia of Type Strains, Phase IV (KMG-IV): sequencing the most valuable type-strain genomes for metagenomic binning, comparative biology and taxonomic classification.</title>
        <authorList>
            <person name="Goeker M."/>
        </authorList>
    </citation>
    <scope>NUCLEOTIDE SEQUENCE [LARGE SCALE GENOMIC DNA]</scope>
    <source>
        <strain evidence="2 3">DSM 24875</strain>
    </source>
</reference>
<dbReference type="InterPro" id="IPR007172">
    <property type="entry name" value="DUF374"/>
</dbReference>
<dbReference type="Pfam" id="PF04028">
    <property type="entry name" value="DUF374"/>
    <property type="match status" value="1"/>
</dbReference>
<keyword evidence="3" id="KW-1185">Reference proteome</keyword>